<reference evidence="4 5" key="1">
    <citation type="submission" date="2022-06" db="EMBL/GenBank/DDBJ databases">
        <title>Actinoplanes abujensis sp. nov., isolated from Nigerian arid soil.</title>
        <authorList>
            <person name="Ding P."/>
        </authorList>
    </citation>
    <scope>NUCLEOTIDE SEQUENCE [LARGE SCALE GENOMIC DNA]</scope>
    <source>
        <strain evidence="5">TRM88002</strain>
    </source>
</reference>
<organism evidence="4 5">
    <name type="scientific">Paractinoplanes hotanensis</name>
    <dbReference type="NCBI Taxonomy" id="2906497"/>
    <lineage>
        <taxon>Bacteria</taxon>
        <taxon>Bacillati</taxon>
        <taxon>Actinomycetota</taxon>
        <taxon>Actinomycetes</taxon>
        <taxon>Micromonosporales</taxon>
        <taxon>Micromonosporaceae</taxon>
        <taxon>Paractinoplanes</taxon>
    </lineage>
</organism>
<accession>A0ABT0YFJ2</accession>
<comment type="caution">
    <text evidence="4">The sequence shown here is derived from an EMBL/GenBank/DDBJ whole genome shotgun (WGS) entry which is preliminary data.</text>
</comment>
<evidence type="ECO:0000313" key="5">
    <source>
        <dbReference type="Proteomes" id="UP001523216"/>
    </source>
</evidence>
<dbReference type="InterPro" id="IPR027417">
    <property type="entry name" value="P-loop_NTPase"/>
</dbReference>
<dbReference type="RefSeq" id="WP_251804556.1">
    <property type="nucleotide sequence ID" value="NZ_JAMQOL010000084.1"/>
</dbReference>
<comment type="similarity">
    <text evidence="1">Belongs to the sulfotransferase 1 family.</text>
</comment>
<proteinExistence type="inferred from homology"/>
<evidence type="ECO:0000256" key="1">
    <source>
        <dbReference type="ARBA" id="ARBA00005771"/>
    </source>
</evidence>
<keyword evidence="5" id="KW-1185">Reference proteome</keyword>
<feature type="domain" description="Sulfotransferase" evidence="3">
    <location>
        <begin position="116"/>
        <end position="275"/>
    </location>
</feature>
<evidence type="ECO:0000313" key="4">
    <source>
        <dbReference type="EMBL" id="MCM4084818.1"/>
    </source>
</evidence>
<name>A0ABT0YFJ2_9ACTN</name>
<dbReference type="Gene3D" id="3.40.50.300">
    <property type="entry name" value="P-loop containing nucleotide triphosphate hydrolases"/>
    <property type="match status" value="1"/>
</dbReference>
<protein>
    <submittedName>
        <fullName evidence="4">Sulfotransferase domain-containing protein</fullName>
    </submittedName>
</protein>
<evidence type="ECO:0000259" key="3">
    <source>
        <dbReference type="Pfam" id="PF00685"/>
    </source>
</evidence>
<dbReference type="PANTHER" id="PTHR11783">
    <property type="entry name" value="SULFOTRANSFERASE SULT"/>
    <property type="match status" value="1"/>
</dbReference>
<sequence length="287" mass="33286">MFNSAVMYAKQNAPEQVRVLARRTMLEAYNARLRLTVPVTTHSEIQNVYHCAIRKTASQWIKAIFSDPVVYRHSGLLTYDPRFYGWKHPHVVPRGRIGLSMFIPRARFDKMSKPEKYRAFFVMRDPRDMLVSSYFSTRNSHGPMGDVLEQRRVLLDKPRKEGMLWLIDDLAKKGRFNVLRSWIDAPPTPEVRLVRYEDLTGENQAEEMAELLKHCGIHLPPAELAQTLDKYSFAKMNSRQGTATVSHYRKGQAGDWQNHFDDDIYEAFTKATGNLVERAGYPTYQDK</sequence>
<keyword evidence="2" id="KW-0808">Transferase</keyword>
<gene>
    <name evidence="4" type="ORF">LXN57_45555</name>
</gene>
<dbReference type="Proteomes" id="UP001523216">
    <property type="component" value="Unassembled WGS sequence"/>
</dbReference>
<dbReference type="SUPFAM" id="SSF52540">
    <property type="entry name" value="P-loop containing nucleoside triphosphate hydrolases"/>
    <property type="match status" value="1"/>
</dbReference>
<dbReference type="InterPro" id="IPR000863">
    <property type="entry name" value="Sulfotransferase_dom"/>
</dbReference>
<evidence type="ECO:0000256" key="2">
    <source>
        <dbReference type="ARBA" id="ARBA00022679"/>
    </source>
</evidence>
<dbReference type="EMBL" id="JAMQOL010000084">
    <property type="protein sequence ID" value="MCM4084818.1"/>
    <property type="molecule type" value="Genomic_DNA"/>
</dbReference>
<dbReference type="Pfam" id="PF00685">
    <property type="entry name" value="Sulfotransfer_1"/>
    <property type="match status" value="1"/>
</dbReference>